<dbReference type="AlphaFoldDB" id="A0A2H3JAZ7"/>
<evidence type="ECO:0000259" key="1">
    <source>
        <dbReference type="PROSITE" id="PS50011"/>
    </source>
</evidence>
<dbReference type="EMBL" id="KB467987">
    <property type="protein sequence ID" value="PCH39366.1"/>
    <property type="molecule type" value="Genomic_DNA"/>
</dbReference>
<dbReference type="SUPFAM" id="SSF56112">
    <property type="entry name" value="Protein kinase-like (PK-like)"/>
    <property type="match status" value="1"/>
</dbReference>
<proteinExistence type="predicted"/>
<dbReference type="PANTHER" id="PTHR44329:SF214">
    <property type="entry name" value="PROTEIN KINASE DOMAIN-CONTAINING PROTEIN"/>
    <property type="match status" value="1"/>
</dbReference>
<protein>
    <submittedName>
        <fullName evidence="2">Kinase-like protein</fullName>
    </submittedName>
</protein>
<dbReference type="Gene3D" id="1.20.930.20">
    <property type="entry name" value="Adaptor protein Cbl, N-terminal domain"/>
    <property type="match status" value="1"/>
</dbReference>
<dbReference type="InterPro" id="IPR036537">
    <property type="entry name" value="Adaptor_Cbl_N_dom_sf"/>
</dbReference>
<reference evidence="2 3" key="1">
    <citation type="journal article" date="2012" name="Science">
        <title>The Paleozoic origin of enzymatic lignin decomposition reconstructed from 31 fungal genomes.</title>
        <authorList>
            <person name="Floudas D."/>
            <person name="Binder M."/>
            <person name="Riley R."/>
            <person name="Barry K."/>
            <person name="Blanchette R.A."/>
            <person name="Henrissat B."/>
            <person name="Martinez A.T."/>
            <person name="Otillar R."/>
            <person name="Spatafora J.W."/>
            <person name="Yadav J.S."/>
            <person name="Aerts A."/>
            <person name="Benoit I."/>
            <person name="Boyd A."/>
            <person name="Carlson A."/>
            <person name="Copeland A."/>
            <person name="Coutinho P.M."/>
            <person name="de Vries R.P."/>
            <person name="Ferreira P."/>
            <person name="Findley K."/>
            <person name="Foster B."/>
            <person name="Gaskell J."/>
            <person name="Glotzer D."/>
            <person name="Gorecki P."/>
            <person name="Heitman J."/>
            <person name="Hesse C."/>
            <person name="Hori C."/>
            <person name="Igarashi K."/>
            <person name="Jurgens J.A."/>
            <person name="Kallen N."/>
            <person name="Kersten P."/>
            <person name="Kohler A."/>
            <person name="Kuees U."/>
            <person name="Kumar T.K.A."/>
            <person name="Kuo A."/>
            <person name="LaButti K."/>
            <person name="Larrondo L.F."/>
            <person name="Lindquist E."/>
            <person name="Ling A."/>
            <person name="Lombard V."/>
            <person name="Lucas S."/>
            <person name="Lundell T."/>
            <person name="Martin R."/>
            <person name="McLaughlin D.J."/>
            <person name="Morgenstern I."/>
            <person name="Morin E."/>
            <person name="Murat C."/>
            <person name="Nagy L.G."/>
            <person name="Nolan M."/>
            <person name="Ohm R.A."/>
            <person name="Patyshakuliyeva A."/>
            <person name="Rokas A."/>
            <person name="Ruiz-Duenas F.J."/>
            <person name="Sabat G."/>
            <person name="Salamov A."/>
            <person name="Samejima M."/>
            <person name="Schmutz J."/>
            <person name="Slot J.C."/>
            <person name="St John F."/>
            <person name="Stenlid J."/>
            <person name="Sun H."/>
            <person name="Sun S."/>
            <person name="Syed K."/>
            <person name="Tsang A."/>
            <person name="Wiebenga A."/>
            <person name="Young D."/>
            <person name="Pisabarro A."/>
            <person name="Eastwood D.C."/>
            <person name="Martin F."/>
            <person name="Cullen D."/>
            <person name="Grigoriev I.V."/>
            <person name="Hibbett D.S."/>
        </authorList>
    </citation>
    <scope>NUCLEOTIDE SEQUENCE [LARGE SCALE GENOMIC DNA]</scope>
    <source>
        <strain evidence="2 3">MD-104</strain>
    </source>
</reference>
<dbReference type="InterPro" id="IPR001245">
    <property type="entry name" value="Ser-Thr/Tyr_kinase_cat_dom"/>
</dbReference>
<keyword evidence="2" id="KW-0418">Kinase</keyword>
<dbReference type="GO" id="GO:0007166">
    <property type="term" value="P:cell surface receptor signaling pathway"/>
    <property type="evidence" value="ECO:0007669"/>
    <property type="project" value="InterPro"/>
</dbReference>
<keyword evidence="3" id="KW-1185">Reference proteome</keyword>
<organism evidence="2 3">
    <name type="scientific">Wolfiporia cocos (strain MD-104)</name>
    <name type="common">Brown rot fungus</name>
    <dbReference type="NCBI Taxonomy" id="742152"/>
    <lineage>
        <taxon>Eukaryota</taxon>
        <taxon>Fungi</taxon>
        <taxon>Dikarya</taxon>
        <taxon>Basidiomycota</taxon>
        <taxon>Agaricomycotina</taxon>
        <taxon>Agaricomycetes</taxon>
        <taxon>Polyporales</taxon>
        <taxon>Phaeolaceae</taxon>
        <taxon>Wolfiporia</taxon>
    </lineage>
</organism>
<keyword evidence="2" id="KW-0808">Transferase</keyword>
<dbReference type="GO" id="GO:0004674">
    <property type="term" value="F:protein serine/threonine kinase activity"/>
    <property type="evidence" value="ECO:0007669"/>
    <property type="project" value="TreeGrafter"/>
</dbReference>
<dbReference type="OMA" id="WAVALEC"/>
<feature type="domain" description="Protein kinase" evidence="1">
    <location>
        <begin position="247"/>
        <end position="511"/>
    </location>
</feature>
<dbReference type="InterPro" id="IPR051681">
    <property type="entry name" value="Ser/Thr_Kinases-Pseudokinases"/>
</dbReference>
<name>A0A2H3JAZ7_WOLCO</name>
<dbReference type="PROSITE" id="PS50011">
    <property type="entry name" value="PROTEIN_KINASE_DOM"/>
    <property type="match status" value="1"/>
</dbReference>
<evidence type="ECO:0000313" key="3">
    <source>
        <dbReference type="Proteomes" id="UP000218811"/>
    </source>
</evidence>
<dbReference type="GO" id="GO:0005524">
    <property type="term" value="F:ATP binding"/>
    <property type="evidence" value="ECO:0007669"/>
    <property type="project" value="InterPro"/>
</dbReference>
<dbReference type="Pfam" id="PF07714">
    <property type="entry name" value="PK_Tyr_Ser-Thr"/>
    <property type="match status" value="1"/>
</dbReference>
<dbReference type="Proteomes" id="UP000218811">
    <property type="component" value="Unassembled WGS sequence"/>
</dbReference>
<gene>
    <name evidence="2" type="ORF">WOLCODRAFT_141213</name>
</gene>
<dbReference type="OrthoDB" id="2800760at2759"/>
<sequence>MSAILGAVIDASRIGSDISGVPGIGAAASCVRAISQRCNQVVSHKKECRLLANQAAMLLQVLLTSHVEVDQLRAAADEVTLILRAVYDRLEILASYSLVRAILWDGKVTDGIRKCEADLTTALSRFHIASNITVANAQQTTTVAQANHHDEVMKTQRRTNELIMDMKQRMLTILPRDGTIAAELGRTIEPTPEQLTDAGQLVLTSRGDSEVHTTEEEYTEVQRPMSELYHQTGVTASVHILDKQVEFVGCYPMEKCANSWVWKGLWLGREKVAIKVLRKIAASPAAKDHFVHEVKIWSELRHPNILPLLGIVTDMSYIHTVSPWMENGSILQYVARNKDANKVYLLSGAAKGLAYLHEQGIAHGNVRCSNILVNDKLEGCICDFGMAKAFGEILESVPQVTETGGTRWQAPEIVFTNTGSPTPASDTWSFGMTMLECFTLLPPWQEVKRDCEIVLDMLLEGESRHPERPQETPDLTDEIWCVMMRCWKKDPAQRCSLATIVECLQDPSPAA</sequence>
<dbReference type="InterPro" id="IPR059179">
    <property type="entry name" value="MLKL-like_MCAfunc"/>
</dbReference>
<dbReference type="PANTHER" id="PTHR44329">
    <property type="entry name" value="SERINE/THREONINE-PROTEIN KINASE TNNI3K-RELATED"/>
    <property type="match status" value="1"/>
</dbReference>
<dbReference type="InterPro" id="IPR000719">
    <property type="entry name" value="Prot_kinase_dom"/>
</dbReference>
<dbReference type="CDD" id="cd21037">
    <property type="entry name" value="MLKL_NTD"/>
    <property type="match status" value="1"/>
</dbReference>
<dbReference type="InterPro" id="IPR011009">
    <property type="entry name" value="Kinase-like_dom_sf"/>
</dbReference>
<evidence type="ECO:0000313" key="2">
    <source>
        <dbReference type="EMBL" id="PCH39366.1"/>
    </source>
</evidence>
<dbReference type="STRING" id="742152.A0A2H3JAZ7"/>
<accession>A0A2H3JAZ7</accession>
<dbReference type="Gene3D" id="1.10.510.10">
    <property type="entry name" value="Transferase(Phosphotransferase) domain 1"/>
    <property type="match status" value="1"/>
</dbReference>